<reference evidence="4" key="1">
    <citation type="submission" date="2020-05" db="EMBL/GenBank/DDBJ databases">
        <authorList>
            <person name="Chiriac C."/>
            <person name="Salcher M."/>
            <person name="Ghai R."/>
            <person name="Kavagutti S V."/>
        </authorList>
    </citation>
    <scope>NUCLEOTIDE SEQUENCE</scope>
</reference>
<evidence type="ECO:0000313" key="3">
    <source>
        <dbReference type="EMBL" id="CAB4829029.1"/>
    </source>
</evidence>
<dbReference type="EMBL" id="CAFBMH010000124">
    <property type="protein sequence ID" value="CAB4927887.1"/>
    <property type="molecule type" value="Genomic_DNA"/>
</dbReference>
<dbReference type="CDD" id="cd00448">
    <property type="entry name" value="YjgF_YER057c_UK114_family"/>
    <property type="match status" value="1"/>
</dbReference>
<dbReference type="GO" id="GO:0019239">
    <property type="term" value="F:deaminase activity"/>
    <property type="evidence" value="ECO:0007669"/>
    <property type="project" value="TreeGrafter"/>
</dbReference>
<evidence type="ECO:0000313" key="4">
    <source>
        <dbReference type="EMBL" id="CAB4927887.1"/>
    </source>
</evidence>
<organism evidence="4">
    <name type="scientific">freshwater metagenome</name>
    <dbReference type="NCBI Taxonomy" id="449393"/>
    <lineage>
        <taxon>unclassified sequences</taxon>
        <taxon>metagenomes</taxon>
        <taxon>ecological metagenomes</taxon>
    </lineage>
</organism>
<gene>
    <name evidence="2" type="ORF">UFOPK2754_01972</name>
    <name evidence="3" type="ORF">UFOPK3139_01267</name>
    <name evidence="4" type="ORF">UFOPK3543_02478</name>
</gene>
<dbReference type="Gene3D" id="3.30.1330.40">
    <property type="entry name" value="RutC-like"/>
    <property type="match status" value="1"/>
</dbReference>
<dbReference type="PANTHER" id="PTHR11803:SF39">
    <property type="entry name" value="2-IMINOBUTANOATE_2-IMINOPROPANOATE DEAMINASE"/>
    <property type="match status" value="1"/>
</dbReference>
<evidence type="ECO:0000256" key="1">
    <source>
        <dbReference type="ARBA" id="ARBA00010552"/>
    </source>
</evidence>
<evidence type="ECO:0000313" key="2">
    <source>
        <dbReference type="EMBL" id="CAB4754068.1"/>
    </source>
</evidence>
<dbReference type="InterPro" id="IPR019897">
    <property type="entry name" value="RidA_CS"/>
</dbReference>
<accession>A0A6J7IC56</accession>
<dbReference type="InterPro" id="IPR035959">
    <property type="entry name" value="RutC-like_sf"/>
</dbReference>
<dbReference type="Pfam" id="PF01042">
    <property type="entry name" value="Ribonuc_L-PSP"/>
    <property type="match status" value="1"/>
</dbReference>
<dbReference type="GO" id="GO:0005829">
    <property type="term" value="C:cytosol"/>
    <property type="evidence" value="ECO:0007669"/>
    <property type="project" value="TreeGrafter"/>
</dbReference>
<dbReference type="EMBL" id="CAEZYR010000075">
    <property type="protein sequence ID" value="CAB4754068.1"/>
    <property type="molecule type" value="Genomic_DNA"/>
</dbReference>
<dbReference type="InterPro" id="IPR006175">
    <property type="entry name" value="YjgF/YER057c/UK114"/>
</dbReference>
<dbReference type="SUPFAM" id="SSF55298">
    <property type="entry name" value="YjgF-like"/>
    <property type="match status" value="1"/>
</dbReference>
<dbReference type="EMBL" id="CAFABA010000044">
    <property type="protein sequence ID" value="CAB4829029.1"/>
    <property type="molecule type" value="Genomic_DNA"/>
</dbReference>
<dbReference type="FunFam" id="3.30.1330.40:FF:000001">
    <property type="entry name" value="L-PSP family endoribonuclease"/>
    <property type="match status" value="1"/>
</dbReference>
<proteinExistence type="inferred from homology"/>
<dbReference type="PROSITE" id="PS01094">
    <property type="entry name" value="UPF0076"/>
    <property type="match status" value="1"/>
</dbReference>
<dbReference type="PANTHER" id="PTHR11803">
    <property type="entry name" value="2-IMINOBUTANOATE/2-IMINOPROPANOATE DEAMINASE RIDA"/>
    <property type="match status" value="1"/>
</dbReference>
<protein>
    <submittedName>
        <fullName evidence="4">Unannotated protein</fullName>
    </submittedName>
</protein>
<sequence>MGCYPSGRAAGNLGRVTVNKPLGPYSPAVRAGDFLVVSGQTGSVDGRLVAGGLDAECRQVLANLRGVLEANGAAMSDVVKTMVFLTDMAEFAAMNALYVEAFDGHRPARSTICVAGLPLGACVEIEAWAYVGPS</sequence>
<name>A0A6J7IC56_9ZZZZ</name>
<dbReference type="AlphaFoldDB" id="A0A6J7IC56"/>
<comment type="similarity">
    <text evidence="1">Belongs to the RutC family.</text>
</comment>